<name>A0AAN5D8F6_9BILA</name>
<feature type="compositionally biased region" description="Acidic residues" evidence="2">
    <location>
        <begin position="192"/>
        <end position="206"/>
    </location>
</feature>
<proteinExistence type="predicted"/>
<protein>
    <submittedName>
        <fullName evidence="3">Uncharacterized protein</fullName>
    </submittedName>
</protein>
<feature type="compositionally biased region" description="Basic and acidic residues" evidence="2">
    <location>
        <begin position="233"/>
        <end position="242"/>
    </location>
</feature>
<evidence type="ECO:0000256" key="1">
    <source>
        <dbReference type="SAM" id="Coils"/>
    </source>
</evidence>
<evidence type="ECO:0000313" key="3">
    <source>
        <dbReference type="EMBL" id="GMR58773.1"/>
    </source>
</evidence>
<organism evidence="3 4">
    <name type="scientific">Pristionchus mayeri</name>
    <dbReference type="NCBI Taxonomy" id="1317129"/>
    <lineage>
        <taxon>Eukaryota</taxon>
        <taxon>Metazoa</taxon>
        <taxon>Ecdysozoa</taxon>
        <taxon>Nematoda</taxon>
        <taxon>Chromadorea</taxon>
        <taxon>Rhabditida</taxon>
        <taxon>Rhabditina</taxon>
        <taxon>Diplogasteromorpha</taxon>
        <taxon>Diplogasteroidea</taxon>
        <taxon>Neodiplogasteridae</taxon>
        <taxon>Pristionchus</taxon>
    </lineage>
</organism>
<gene>
    <name evidence="3" type="ORF">PMAYCL1PPCAC_28968</name>
</gene>
<dbReference type="Proteomes" id="UP001328107">
    <property type="component" value="Unassembled WGS sequence"/>
</dbReference>
<dbReference type="EMBL" id="BTRK01000006">
    <property type="protein sequence ID" value="GMR58773.1"/>
    <property type="molecule type" value="Genomic_DNA"/>
</dbReference>
<keyword evidence="1" id="KW-0175">Coiled coil</keyword>
<keyword evidence="4" id="KW-1185">Reference proteome</keyword>
<accession>A0AAN5D8F6</accession>
<feature type="coiled-coil region" evidence="1">
    <location>
        <begin position="118"/>
        <end position="145"/>
    </location>
</feature>
<feature type="compositionally biased region" description="Basic and acidic residues" evidence="2">
    <location>
        <begin position="207"/>
        <end position="225"/>
    </location>
</feature>
<evidence type="ECO:0000256" key="2">
    <source>
        <dbReference type="SAM" id="MobiDB-lite"/>
    </source>
</evidence>
<feature type="region of interest" description="Disordered" evidence="2">
    <location>
        <begin position="177"/>
        <end position="242"/>
    </location>
</feature>
<sequence>MNRQERYNEDQCHFFGFSPMALGDDVFNEIISSWERQVGKLLDTPQWSKLKGDKKARAALINILFAKGSGESLEAMADQISEYAHLNVFKISNNVVLPGTEPLQDMGSVEPDDIRRRVMRAERRVEEAKKRTALLRHEKADANERLTVIREFAHQLGYVKKNDSSCGDTTIRINDSIQDIDSSVMESREENKENDDGEEKMDDTEVERERAVIEEEEVERRKNVEGGDNIDEMMERSLTMED</sequence>
<dbReference type="AlphaFoldDB" id="A0AAN5D8F6"/>
<comment type="caution">
    <text evidence="3">The sequence shown here is derived from an EMBL/GenBank/DDBJ whole genome shotgun (WGS) entry which is preliminary data.</text>
</comment>
<reference evidence="4" key="1">
    <citation type="submission" date="2022-10" db="EMBL/GenBank/DDBJ databases">
        <title>Genome assembly of Pristionchus species.</title>
        <authorList>
            <person name="Yoshida K."/>
            <person name="Sommer R.J."/>
        </authorList>
    </citation>
    <scope>NUCLEOTIDE SEQUENCE [LARGE SCALE GENOMIC DNA]</scope>
    <source>
        <strain evidence="4">RS5460</strain>
    </source>
</reference>
<evidence type="ECO:0000313" key="4">
    <source>
        <dbReference type="Proteomes" id="UP001328107"/>
    </source>
</evidence>